<keyword evidence="3" id="KW-1185">Reference proteome</keyword>
<reference evidence="2" key="1">
    <citation type="journal article" date="2021" name="Genome Biol. Evol.">
        <title>A High-Quality Reference Genome for a Parasitic Bivalve with Doubly Uniparental Inheritance (Bivalvia: Unionida).</title>
        <authorList>
            <person name="Smith C.H."/>
        </authorList>
    </citation>
    <scope>NUCLEOTIDE SEQUENCE</scope>
    <source>
        <strain evidence="2">CHS0354</strain>
    </source>
</reference>
<proteinExistence type="predicted"/>
<evidence type="ECO:0000313" key="3">
    <source>
        <dbReference type="Proteomes" id="UP001195483"/>
    </source>
</evidence>
<protein>
    <submittedName>
        <fullName evidence="2">Uncharacterized protein</fullName>
    </submittedName>
</protein>
<keyword evidence="1" id="KW-0732">Signal</keyword>
<feature type="chain" id="PRO_5042193446" evidence="1">
    <location>
        <begin position="22"/>
        <end position="126"/>
    </location>
</feature>
<evidence type="ECO:0000313" key="2">
    <source>
        <dbReference type="EMBL" id="KAK3588405.1"/>
    </source>
</evidence>
<dbReference type="EMBL" id="JAEAOA010000843">
    <property type="protein sequence ID" value="KAK3588405.1"/>
    <property type="molecule type" value="Genomic_DNA"/>
</dbReference>
<comment type="caution">
    <text evidence="2">The sequence shown here is derived from an EMBL/GenBank/DDBJ whole genome shotgun (WGS) entry which is preliminary data.</text>
</comment>
<organism evidence="2 3">
    <name type="scientific">Potamilus streckersoni</name>
    <dbReference type="NCBI Taxonomy" id="2493646"/>
    <lineage>
        <taxon>Eukaryota</taxon>
        <taxon>Metazoa</taxon>
        <taxon>Spiralia</taxon>
        <taxon>Lophotrochozoa</taxon>
        <taxon>Mollusca</taxon>
        <taxon>Bivalvia</taxon>
        <taxon>Autobranchia</taxon>
        <taxon>Heteroconchia</taxon>
        <taxon>Palaeoheterodonta</taxon>
        <taxon>Unionida</taxon>
        <taxon>Unionoidea</taxon>
        <taxon>Unionidae</taxon>
        <taxon>Ambleminae</taxon>
        <taxon>Lampsilini</taxon>
        <taxon>Potamilus</taxon>
    </lineage>
</organism>
<gene>
    <name evidence="2" type="ORF">CHS0354_013731</name>
</gene>
<accession>A0AAE0VTG6</accession>
<dbReference type="AlphaFoldDB" id="A0AAE0VTG6"/>
<reference evidence="2" key="3">
    <citation type="submission" date="2023-05" db="EMBL/GenBank/DDBJ databases">
        <authorList>
            <person name="Smith C.H."/>
        </authorList>
    </citation>
    <scope>NUCLEOTIDE SEQUENCE</scope>
    <source>
        <strain evidence="2">CHS0354</strain>
        <tissue evidence="2">Mantle</tissue>
    </source>
</reference>
<reference evidence="2" key="2">
    <citation type="journal article" date="2021" name="Genome Biol. Evol.">
        <title>Developing a high-quality reference genome for a parasitic bivalve with doubly uniparental inheritance (Bivalvia: Unionida).</title>
        <authorList>
            <person name="Smith C.H."/>
        </authorList>
    </citation>
    <scope>NUCLEOTIDE SEQUENCE</scope>
    <source>
        <strain evidence="2">CHS0354</strain>
        <tissue evidence="2">Mantle</tissue>
    </source>
</reference>
<evidence type="ECO:0000256" key="1">
    <source>
        <dbReference type="SAM" id="SignalP"/>
    </source>
</evidence>
<sequence>METLGLGAVFILSLIIANVLTACQEGGCNCGEYCVDSNGTWCNSDNDVLCSCKKGCLVFDSLLNPKETKDLYCNTAFCPDKGGLELKTRVSWCEPPNLEEGVHYPSDWYIEPNCKDDESELYQVNF</sequence>
<name>A0AAE0VTG6_9BIVA</name>
<feature type="signal peptide" evidence="1">
    <location>
        <begin position="1"/>
        <end position="21"/>
    </location>
</feature>
<dbReference type="Proteomes" id="UP001195483">
    <property type="component" value="Unassembled WGS sequence"/>
</dbReference>